<proteinExistence type="predicted"/>
<protein>
    <submittedName>
        <fullName evidence="3">Uncharacterized protein</fullName>
    </submittedName>
</protein>
<evidence type="ECO:0000256" key="1">
    <source>
        <dbReference type="SAM" id="Coils"/>
    </source>
</evidence>
<reference evidence="3" key="1">
    <citation type="journal article" date="2015" name="Nature">
        <title>Complex archaea that bridge the gap between prokaryotes and eukaryotes.</title>
        <authorList>
            <person name="Spang A."/>
            <person name="Saw J.H."/>
            <person name="Jorgensen S.L."/>
            <person name="Zaremba-Niedzwiedzka K."/>
            <person name="Martijn J."/>
            <person name="Lind A.E."/>
            <person name="van Eijk R."/>
            <person name="Schleper C."/>
            <person name="Guy L."/>
            <person name="Ettema T.J."/>
        </authorList>
    </citation>
    <scope>NUCLEOTIDE SEQUENCE</scope>
</reference>
<feature type="compositionally biased region" description="Basic and acidic residues" evidence="2">
    <location>
        <begin position="231"/>
        <end position="242"/>
    </location>
</feature>
<comment type="caution">
    <text evidence="3">The sequence shown here is derived from an EMBL/GenBank/DDBJ whole genome shotgun (WGS) entry which is preliminary data.</text>
</comment>
<keyword evidence="1" id="KW-0175">Coiled coil</keyword>
<dbReference type="AlphaFoldDB" id="A0A0F9MQ60"/>
<gene>
    <name evidence="3" type="ORF">LCGC14_1063370</name>
</gene>
<organism evidence="3">
    <name type="scientific">marine sediment metagenome</name>
    <dbReference type="NCBI Taxonomy" id="412755"/>
    <lineage>
        <taxon>unclassified sequences</taxon>
        <taxon>metagenomes</taxon>
        <taxon>ecological metagenomes</taxon>
    </lineage>
</organism>
<name>A0A0F9MQ60_9ZZZZ</name>
<sequence length="242" mass="28670">MVDKVKTERLKGWILGVVNGIDVDMLENMIKNDEIPILWEYKLPSYLSYVGSLISEYKDDILKQLNFNVIMEYTNEFRPELSQILSRPDGKIWMTRFLKMIKFMVENSELTAYEMESKFNKRIIKIKNKREKEQREREQANQVALMLEKQAIETREKEKQIKEMAELKKREEQALEAQRTYEAEKRQTKTIAAIPNIETSMPTIETELAEINPEPEVEMQPTPKDSVNKTGEYKKDDLYDYI</sequence>
<feature type="region of interest" description="Disordered" evidence="2">
    <location>
        <begin position="209"/>
        <end position="242"/>
    </location>
</feature>
<evidence type="ECO:0000256" key="2">
    <source>
        <dbReference type="SAM" id="MobiDB-lite"/>
    </source>
</evidence>
<accession>A0A0F9MQ60</accession>
<evidence type="ECO:0000313" key="3">
    <source>
        <dbReference type="EMBL" id="KKN07799.1"/>
    </source>
</evidence>
<feature type="coiled-coil region" evidence="1">
    <location>
        <begin position="123"/>
        <end position="187"/>
    </location>
</feature>
<dbReference type="EMBL" id="LAZR01004526">
    <property type="protein sequence ID" value="KKN07799.1"/>
    <property type="molecule type" value="Genomic_DNA"/>
</dbReference>